<dbReference type="RefSeq" id="XP_009496979.1">
    <property type="nucleotide sequence ID" value="XM_009498704.1"/>
</dbReference>
<gene>
    <name evidence="1" type="ORF">H696_04839</name>
</gene>
<dbReference type="AlphaFoldDB" id="A0A058Z4W9"/>
<name>A0A058Z4W9_FONAL</name>
<sequence length="116" mass="11935">MLAFPSATFQFVSHTRPDGFGDDAADPFALPAQAAEALLRTGGTSTGAPGALPPTVDALLSAGSMSTDDLPPGRAVVSPAAPPESIVKLRRQGMMVLDAAPLLRSSHSQLSQCFCR</sequence>
<reference evidence="1" key="1">
    <citation type="submission" date="2013-04" db="EMBL/GenBank/DDBJ databases">
        <title>The Genome Sequence of Fonticula alba ATCC 38817.</title>
        <authorList>
            <consortium name="The Broad Institute Genomics Platform"/>
            <person name="Russ C."/>
            <person name="Cuomo C."/>
            <person name="Burger G."/>
            <person name="Gray M.W."/>
            <person name="Holland P.W.H."/>
            <person name="King N."/>
            <person name="Lang F.B.F."/>
            <person name="Roger A.J."/>
            <person name="Ruiz-Trillo I."/>
            <person name="Brown M."/>
            <person name="Walker B."/>
            <person name="Young S."/>
            <person name="Zeng Q."/>
            <person name="Gargeya S."/>
            <person name="Fitzgerald M."/>
            <person name="Haas B."/>
            <person name="Abouelleil A."/>
            <person name="Allen A.W."/>
            <person name="Alvarado L."/>
            <person name="Arachchi H.M."/>
            <person name="Berlin A.M."/>
            <person name="Chapman S.B."/>
            <person name="Gainer-Dewar J."/>
            <person name="Goldberg J."/>
            <person name="Griggs A."/>
            <person name="Gujja S."/>
            <person name="Hansen M."/>
            <person name="Howarth C."/>
            <person name="Imamovic A."/>
            <person name="Ireland A."/>
            <person name="Larimer J."/>
            <person name="McCowan C."/>
            <person name="Murphy C."/>
            <person name="Pearson M."/>
            <person name="Poon T.W."/>
            <person name="Priest M."/>
            <person name="Roberts A."/>
            <person name="Saif S."/>
            <person name="Shea T."/>
            <person name="Sisk P."/>
            <person name="Sykes S."/>
            <person name="Wortman J."/>
            <person name="Nusbaum C."/>
            <person name="Birren B."/>
        </authorList>
    </citation>
    <scope>NUCLEOTIDE SEQUENCE [LARGE SCALE GENOMIC DNA]</scope>
    <source>
        <strain evidence="1">ATCC 38817</strain>
    </source>
</reference>
<protein>
    <submittedName>
        <fullName evidence="1">Uncharacterized protein</fullName>
    </submittedName>
</protein>
<dbReference type="Proteomes" id="UP000030693">
    <property type="component" value="Unassembled WGS sequence"/>
</dbReference>
<evidence type="ECO:0000313" key="1">
    <source>
        <dbReference type="EMBL" id="KCV68547.1"/>
    </source>
</evidence>
<evidence type="ECO:0000313" key="2">
    <source>
        <dbReference type="Proteomes" id="UP000030693"/>
    </source>
</evidence>
<organism evidence="1">
    <name type="scientific">Fonticula alba</name>
    <name type="common">Slime mold</name>
    <dbReference type="NCBI Taxonomy" id="691883"/>
    <lineage>
        <taxon>Eukaryota</taxon>
        <taxon>Rotosphaerida</taxon>
        <taxon>Fonticulaceae</taxon>
        <taxon>Fonticula</taxon>
    </lineage>
</organism>
<keyword evidence="2" id="KW-1185">Reference proteome</keyword>
<proteinExistence type="predicted"/>
<dbReference type="EMBL" id="KB932208">
    <property type="protein sequence ID" value="KCV68547.1"/>
    <property type="molecule type" value="Genomic_DNA"/>
</dbReference>
<dbReference type="GeneID" id="20529564"/>
<accession>A0A058Z4W9</accession>